<evidence type="ECO:0000256" key="2">
    <source>
        <dbReference type="ARBA" id="ARBA00022679"/>
    </source>
</evidence>
<dbReference type="SUPFAM" id="SSF75217">
    <property type="entry name" value="alpha/beta knot"/>
    <property type="match status" value="1"/>
</dbReference>
<dbReference type="GO" id="GO:0008173">
    <property type="term" value="F:RNA methyltransferase activity"/>
    <property type="evidence" value="ECO:0007669"/>
    <property type="project" value="InterPro"/>
</dbReference>
<organism evidence="4 5">
    <name type="scientific">candidate division WS6 bacterium GW2011_GWF2_39_15</name>
    <dbReference type="NCBI Taxonomy" id="1619100"/>
    <lineage>
        <taxon>Bacteria</taxon>
        <taxon>Candidatus Dojkabacteria</taxon>
    </lineage>
</organism>
<dbReference type="Gene3D" id="3.40.1280.10">
    <property type="match status" value="1"/>
</dbReference>
<dbReference type="InterPro" id="IPR001537">
    <property type="entry name" value="SpoU_MeTrfase"/>
</dbReference>
<dbReference type="PANTHER" id="PTHR43191:SF7">
    <property type="entry name" value="OBP33PEP LIKE PROTEIN"/>
    <property type="match status" value="1"/>
</dbReference>
<dbReference type="EMBL" id="LBWK01000001">
    <property type="protein sequence ID" value="KKR06182.1"/>
    <property type="molecule type" value="Genomic_DNA"/>
</dbReference>
<proteinExistence type="predicted"/>
<dbReference type="InterPro" id="IPR029028">
    <property type="entry name" value="Alpha/beta_knot_MTases"/>
</dbReference>
<accession>A0A0G0QX24</accession>
<reference evidence="4 5" key="1">
    <citation type="journal article" date="2015" name="Nature">
        <title>rRNA introns, odd ribosomes, and small enigmatic genomes across a large radiation of phyla.</title>
        <authorList>
            <person name="Brown C.T."/>
            <person name="Hug L.A."/>
            <person name="Thomas B.C."/>
            <person name="Sharon I."/>
            <person name="Castelle C.J."/>
            <person name="Singh A."/>
            <person name="Wilkins M.J."/>
            <person name="Williams K.H."/>
            <person name="Banfield J.F."/>
        </authorList>
    </citation>
    <scope>NUCLEOTIDE SEQUENCE [LARGE SCALE GENOMIC DNA]</scope>
</reference>
<dbReference type="GO" id="GO:0003723">
    <property type="term" value="F:RNA binding"/>
    <property type="evidence" value="ECO:0007669"/>
    <property type="project" value="InterPro"/>
</dbReference>
<feature type="domain" description="tRNA/rRNA methyltransferase SpoU type" evidence="3">
    <location>
        <begin position="3"/>
        <end position="144"/>
    </location>
</feature>
<sequence length="151" mass="16949">MKIYVILDNIRSAYNVGSIFRTADGAGDCEILLCGISPTPEHIKVFKTALGSTNSVPWKYFKTTQEAVQFIKDKKVPLYSIELTDRAKVYHQLTFPQDLAIVLGHETEGVNRHILEQSNEHIFVPMNGKKESLNVATVAGIVIYEIVKNKK</sequence>
<dbReference type="Pfam" id="PF00588">
    <property type="entry name" value="SpoU_methylase"/>
    <property type="match status" value="1"/>
</dbReference>
<name>A0A0G0QX24_9BACT</name>
<dbReference type="Proteomes" id="UP000034799">
    <property type="component" value="Unassembled WGS sequence"/>
</dbReference>
<evidence type="ECO:0000256" key="1">
    <source>
        <dbReference type="ARBA" id="ARBA00022603"/>
    </source>
</evidence>
<gene>
    <name evidence="4" type="ORF">UT34_C0001G0222</name>
</gene>
<dbReference type="PANTHER" id="PTHR43191">
    <property type="entry name" value="RRNA METHYLTRANSFERASE 3"/>
    <property type="match status" value="1"/>
</dbReference>
<dbReference type="InterPro" id="IPR029026">
    <property type="entry name" value="tRNA_m1G_MTases_N"/>
</dbReference>
<evidence type="ECO:0000259" key="3">
    <source>
        <dbReference type="Pfam" id="PF00588"/>
    </source>
</evidence>
<protein>
    <submittedName>
        <fullName evidence="4">tRNA/rRNA methyltransferase (SpoU)</fullName>
    </submittedName>
</protein>
<evidence type="ECO:0000313" key="5">
    <source>
        <dbReference type="Proteomes" id="UP000034799"/>
    </source>
</evidence>
<keyword evidence="2 4" id="KW-0808">Transferase</keyword>
<dbReference type="GO" id="GO:0032259">
    <property type="term" value="P:methylation"/>
    <property type="evidence" value="ECO:0007669"/>
    <property type="project" value="UniProtKB-KW"/>
</dbReference>
<dbReference type="AlphaFoldDB" id="A0A0G0QX24"/>
<dbReference type="InterPro" id="IPR051259">
    <property type="entry name" value="rRNA_Methyltransferase"/>
</dbReference>
<comment type="caution">
    <text evidence="4">The sequence shown here is derived from an EMBL/GenBank/DDBJ whole genome shotgun (WGS) entry which is preliminary data.</text>
</comment>
<dbReference type="STRING" id="1619100.UT34_C0001G0222"/>
<dbReference type="GO" id="GO:0006396">
    <property type="term" value="P:RNA processing"/>
    <property type="evidence" value="ECO:0007669"/>
    <property type="project" value="InterPro"/>
</dbReference>
<evidence type="ECO:0000313" key="4">
    <source>
        <dbReference type="EMBL" id="KKR06182.1"/>
    </source>
</evidence>
<keyword evidence="1 4" id="KW-0489">Methyltransferase</keyword>